<evidence type="ECO:0000313" key="2">
    <source>
        <dbReference type="EMBL" id="KRY37529.1"/>
    </source>
</evidence>
<gene>
    <name evidence="2" type="ORF">T01_3141</name>
</gene>
<keyword evidence="3" id="KW-1185">Reference proteome</keyword>
<comment type="caution">
    <text evidence="2">The sequence shown here is derived from an EMBL/GenBank/DDBJ whole genome shotgun (WGS) entry which is preliminary data.</text>
</comment>
<proteinExistence type="predicted"/>
<dbReference type="Proteomes" id="UP000054776">
    <property type="component" value="Unassembled WGS sequence"/>
</dbReference>
<feature type="compositionally biased region" description="Basic and acidic residues" evidence="1">
    <location>
        <begin position="1"/>
        <end position="10"/>
    </location>
</feature>
<dbReference type="InParanoid" id="A0A0V1BKC7"/>
<evidence type="ECO:0000256" key="1">
    <source>
        <dbReference type="SAM" id="MobiDB-lite"/>
    </source>
</evidence>
<protein>
    <submittedName>
        <fullName evidence="2">Uncharacterized protein</fullName>
    </submittedName>
</protein>
<dbReference type="AlphaFoldDB" id="A0A0V1BKC7"/>
<dbReference type="EMBL" id="JYDH01000033">
    <property type="protein sequence ID" value="KRY37529.1"/>
    <property type="molecule type" value="Genomic_DNA"/>
</dbReference>
<feature type="region of interest" description="Disordered" evidence="1">
    <location>
        <begin position="1"/>
        <end position="21"/>
    </location>
</feature>
<accession>A0A0V1BKC7</accession>
<evidence type="ECO:0000313" key="3">
    <source>
        <dbReference type="Proteomes" id="UP000054776"/>
    </source>
</evidence>
<reference evidence="2 3" key="1">
    <citation type="submission" date="2015-01" db="EMBL/GenBank/DDBJ databases">
        <title>Evolution of Trichinella species and genotypes.</title>
        <authorList>
            <person name="Korhonen P.K."/>
            <person name="Edoardo P."/>
            <person name="Giuseppe L.R."/>
            <person name="Gasser R.B."/>
        </authorList>
    </citation>
    <scope>NUCLEOTIDE SEQUENCE [LARGE SCALE GENOMIC DNA]</scope>
    <source>
        <strain evidence="2">ISS3</strain>
    </source>
</reference>
<organism evidence="2 3">
    <name type="scientific">Trichinella spiralis</name>
    <name type="common">Trichina worm</name>
    <dbReference type="NCBI Taxonomy" id="6334"/>
    <lineage>
        <taxon>Eukaryota</taxon>
        <taxon>Metazoa</taxon>
        <taxon>Ecdysozoa</taxon>
        <taxon>Nematoda</taxon>
        <taxon>Enoplea</taxon>
        <taxon>Dorylaimia</taxon>
        <taxon>Trichinellida</taxon>
        <taxon>Trichinellidae</taxon>
        <taxon>Trichinella</taxon>
    </lineage>
</organism>
<name>A0A0V1BKC7_TRISP</name>
<sequence length="102" mass="11453">MLTHFPEKHVSNGPKHPHTLSSYRQHDWKMSKVGIRSNMVGVDTRPSGDIARGRFSHHTNAQVGDKHDIPNQVSLPDSSRTLQSLLSQNDQMNVKGGLLFRT</sequence>